<dbReference type="InterPro" id="IPR007065">
    <property type="entry name" value="HPP"/>
</dbReference>
<evidence type="ECO:0000313" key="3">
    <source>
        <dbReference type="EMBL" id="BAD39008.1"/>
    </source>
</evidence>
<reference evidence="3 4" key="1">
    <citation type="journal article" date="2004" name="Nucleic Acids Res.">
        <title>Genome sequence of Symbiobacterium thermophilum, an uncultivable bacterium that depends on microbial commensalism.</title>
        <authorList>
            <person name="Ueda K."/>
            <person name="Yamashita A."/>
            <person name="Ishikawa J."/>
            <person name="Shimada M."/>
            <person name="Watsuji T."/>
            <person name="Morimura K."/>
            <person name="Ikeda H."/>
            <person name="Hattori M."/>
            <person name="Beppu T."/>
        </authorList>
    </citation>
    <scope>NUCLEOTIDE SEQUENCE [LARGE SCALE GENOMIC DNA]</scope>
    <source>
        <strain evidence="4">T / IAM 14863</strain>
    </source>
</reference>
<dbReference type="Pfam" id="PF04982">
    <property type="entry name" value="TM_HPP"/>
    <property type="match status" value="1"/>
</dbReference>
<evidence type="ECO:0000259" key="2">
    <source>
        <dbReference type="Pfam" id="PF04982"/>
    </source>
</evidence>
<protein>
    <recommendedName>
        <fullName evidence="2">HPP transmembrane region domain-containing protein</fullName>
    </recommendedName>
</protein>
<organism evidence="3 4">
    <name type="scientific">Symbiobacterium thermophilum (strain DSM 24528 / JCM 14929 / IAM 14863 / T)</name>
    <dbReference type="NCBI Taxonomy" id="292459"/>
    <lineage>
        <taxon>Bacteria</taxon>
        <taxon>Bacillati</taxon>
        <taxon>Bacillota</taxon>
        <taxon>Clostridia</taxon>
        <taxon>Eubacteriales</taxon>
        <taxon>Symbiobacteriaceae</taxon>
        <taxon>Symbiobacterium</taxon>
    </lineage>
</organism>
<keyword evidence="4" id="KW-1185">Reference proteome</keyword>
<dbReference type="KEGG" id="sth:STH23"/>
<keyword evidence="1" id="KW-0472">Membrane</keyword>
<dbReference type="InterPro" id="IPR058581">
    <property type="entry name" value="TM_HPP"/>
</dbReference>
<sequence>MMKKYLALMRGQQLVSSIPYPGLAEALVSGLGGFIVITLLTYVHFEVQAIGLFIVPFGASAVLAFAAPGAPFSQPRNILGGHLVAALTGVVVYMLTGSSAFWAMGLASGLAIALMVLTKTVHPPADATALLPVINQIADPMWAISPVLAGAAVIVIVALLYNNLWARTDKYPRRYPSFWW</sequence>
<dbReference type="EMBL" id="AP006840">
    <property type="protein sequence ID" value="BAD39008.1"/>
    <property type="molecule type" value="Genomic_DNA"/>
</dbReference>
<evidence type="ECO:0000256" key="1">
    <source>
        <dbReference type="SAM" id="Phobius"/>
    </source>
</evidence>
<dbReference type="PANTHER" id="PTHR33741:SF5">
    <property type="entry name" value="TRANSMEMBRANE PROTEIN DDB_G0269096-RELATED"/>
    <property type="match status" value="1"/>
</dbReference>
<proteinExistence type="predicted"/>
<dbReference type="Proteomes" id="UP000000417">
    <property type="component" value="Chromosome"/>
</dbReference>
<gene>
    <name evidence="3" type="ordered locus">STH23</name>
</gene>
<dbReference type="HOGENOM" id="CLU_040397_3_0_9"/>
<feature type="transmembrane region" description="Helical" evidence="1">
    <location>
        <begin position="20"/>
        <end position="43"/>
    </location>
</feature>
<name>Q67TI5_SYMTH</name>
<dbReference type="AlphaFoldDB" id="Q67TI5"/>
<feature type="domain" description="HPP transmembrane region" evidence="2">
    <location>
        <begin position="21"/>
        <end position="172"/>
    </location>
</feature>
<keyword evidence="1" id="KW-1133">Transmembrane helix</keyword>
<evidence type="ECO:0000313" key="4">
    <source>
        <dbReference type="Proteomes" id="UP000000417"/>
    </source>
</evidence>
<dbReference type="STRING" id="292459.STH23"/>
<dbReference type="eggNOG" id="COG3448">
    <property type="taxonomic scope" value="Bacteria"/>
</dbReference>
<feature type="transmembrane region" description="Helical" evidence="1">
    <location>
        <begin position="141"/>
        <end position="164"/>
    </location>
</feature>
<feature type="transmembrane region" description="Helical" evidence="1">
    <location>
        <begin position="50"/>
        <end position="72"/>
    </location>
</feature>
<dbReference type="PANTHER" id="PTHR33741">
    <property type="entry name" value="TRANSMEMBRANE PROTEIN DDB_G0269096-RELATED"/>
    <property type="match status" value="1"/>
</dbReference>
<keyword evidence="1" id="KW-0812">Transmembrane</keyword>
<feature type="transmembrane region" description="Helical" evidence="1">
    <location>
        <begin position="78"/>
        <end position="95"/>
    </location>
</feature>
<feature type="transmembrane region" description="Helical" evidence="1">
    <location>
        <begin position="102"/>
        <end position="121"/>
    </location>
</feature>
<accession>Q67TI5</accession>